<dbReference type="RefSeq" id="WP_380828412.1">
    <property type="nucleotide sequence ID" value="NZ_JBHTCG010000013.1"/>
</dbReference>
<gene>
    <name evidence="2" type="ORF">ACFQSB_20460</name>
</gene>
<dbReference type="EMBL" id="JBHTCG010000013">
    <property type="protein sequence ID" value="MFC7384597.1"/>
    <property type="molecule type" value="Genomic_DNA"/>
</dbReference>
<proteinExistence type="predicted"/>
<dbReference type="Proteomes" id="UP001596496">
    <property type="component" value="Unassembled WGS sequence"/>
</dbReference>
<dbReference type="InterPro" id="IPR029058">
    <property type="entry name" value="AB_hydrolase_fold"/>
</dbReference>
<keyword evidence="2" id="KW-0378">Hydrolase</keyword>
<name>A0ABW2P6H6_9ACTN</name>
<dbReference type="PRINTS" id="PR00412">
    <property type="entry name" value="EPOXHYDRLASE"/>
</dbReference>
<feature type="domain" description="AB hydrolase-1" evidence="1">
    <location>
        <begin position="26"/>
        <end position="255"/>
    </location>
</feature>
<dbReference type="GO" id="GO:0016787">
    <property type="term" value="F:hydrolase activity"/>
    <property type="evidence" value="ECO:0007669"/>
    <property type="project" value="UniProtKB-KW"/>
</dbReference>
<dbReference type="SUPFAM" id="SSF53474">
    <property type="entry name" value="alpha/beta-Hydrolases"/>
    <property type="match status" value="1"/>
</dbReference>
<dbReference type="PRINTS" id="PR00111">
    <property type="entry name" value="ABHYDROLASE"/>
</dbReference>
<comment type="caution">
    <text evidence="2">The sequence shown here is derived from an EMBL/GenBank/DDBJ whole genome shotgun (WGS) entry which is preliminary data.</text>
</comment>
<dbReference type="PANTHER" id="PTHR43689:SF8">
    <property type="entry name" value="ALPHA_BETA-HYDROLASES SUPERFAMILY PROTEIN"/>
    <property type="match status" value="1"/>
</dbReference>
<organism evidence="2 3">
    <name type="scientific">Sphaerisporangium rhizosphaerae</name>
    <dbReference type="NCBI Taxonomy" id="2269375"/>
    <lineage>
        <taxon>Bacteria</taxon>
        <taxon>Bacillati</taxon>
        <taxon>Actinomycetota</taxon>
        <taxon>Actinomycetes</taxon>
        <taxon>Streptosporangiales</taxon>
        <taxon>Streptosporangiaceae</taxon>
        <taxon>Sphaerisporangium</taxon>
    </lineage>
</organism>
<sequence>MGTRFLETAGGRVAYDVTGPEDGRPVILVHGMGDTRATFRFLGPRLVRAGYRVAAMDVRGYGESSADWPSYDVVPIGEDVLALARVLGGPAIVVGHSIGCASAVWAAAREPGLVAELVLIGSFSGDTPIKSWMRLASRAVGRSPYLWSMFLRSSYPTARPADFDDHLRAIRTNLREPGRAAALRAQIEVSLAGVVTGYPEVRCPALVVMGAKDRDFADPAAEARSIAAKLGGPAALLLVEGAGHYPHAEMPEATAKGILAALDHGPSAGRFGGGSAMGCAEVTA</sequence>
<dbReference type="PANTHER" id="PTHR43689">
    <property type="entry name" value="HYDROLASE"/>
    <property type="match status" value="1"/>
</dbReference>
<evidence type="ECO:0000259" key="1">
    <source>
        <dbReference type="Pfam" id="PF12697"/>
    </source>
</evidence>
<evidence type="ECO:0000313" key="3">
    <source>
        <dbReference type="Proteomes" id="UP001596496"/>
    </source>
</evidence>
<reference evidence="3" key="1">
    <citation type="journal article" date="2019" name="Int. J. Syst. Evol. Microbiol.">
        <title>The Global Catalogue of Microorganisms (GCM) 10K type strain sequencing project: providing services to taxonomists for standard genome sequencing and annotation.</title>
        <authorList>
            <consortium name="The Broad Institute Genomics Platform"/>
            <consortium name="The Broad Institute Genome Sequencing Center for Infectious Disease"/>
            <person name="Wu L."/>
            <person name="Ma J."/>
        </authorList>
    </citation>
    <scope>NUCLEOTIDE SEQUENCE [LARGE SCALE GENOMIC DNA]</scope>
    <source>
        <strain evidence="3">CECT 7649</strain>
    </source>
</reference>
<protein>
    <submittedName>
        <fullName evidence="2">Alpha/beta fold hydrolase</fullName>
    </submittedName>
</protein>
<dbReference type="Pfam" id="PF12697">
    <property type="entry name" value="Abhydrolase_6"/>
    <property type="match status" value="1"/>
</dbReference>
<keyword evidence="3" id="KW-1185">Reference proteome</keyword>
<dbReference type="InterPro" id="IPR000639">
    <property type="entry name" value="Epox_hydrolase-like"/>
</dbReference>
<dbReference type="InterPro" id="IPR000073">
    <property type="entry name" value="AB_hydrolase_1"/>
</dbReference>
<accession>A0ABW2P6H6</accession>
<dbReference type="Gene3D" id="3.40.50.1820">
    <property type="entry name" value="alpha/beta hydrolase"/>
    <property type="match status" value="1"/>
</dbReference>
<evidence type="ECO:0000313" key="2">
    <source>
        <dbReference type="EMBL" id="MFC7384597.1"/>
    </source>
</evidence>